<gene>
    <name evidence="1" type="ORF">AZE42_13754</name>
</gene>
<reference evidence="1 2" key="1">
    <citation type="submission" date="2016-03" db="EMBL/GenBank/DDBJ databases">
        <title>Comparative genomics of the ectomycorrhizal sister species Rhizopogon vinicolor and Rhizopogon vesiculosus (Basidiomycota: Boletales) reveals a divergence of the mating type B locus.</title>
        <authorList>
            <person name="Mujic A.B."/>
            <person name="Kuo A."/>
            <person name="Tritt A."/>
            <person name="Lipzen A."/>
            <person name="Chen C."/>
            <person name="Johnson J."/>
            <person name="Sharma A."/>
            <person name="Barry K."/>
            <person name="Grigoriev I.V."/>
            <person name="Spatafora J.W."/>
        </authorList>
    </citation>
    <scope>NUCLEOTIDE SEQUENCE [LARGE SCALE GENOMIC DNA]</scope>
    <source>
        <strain evidence="1 2">AM-OR11-056</strain>
    </source>
</reference>
<dbReference type="OrthoDB" id="3229878at2759"/>
<name>A0A1J8QS39_9AGAM</name>
<dbReference type="AlphaFoldDB" id="A0A1J8QS39"/>
<comment type="caution">
    <text evidence="1">The sequence shown here is derived from an EMBL/GenBank/DDBJ whole genome shotgun (WGS) entry which is preliminary data.</text>
</comment>
<protein>
    <submittedName>
        <fullName evidence="1">Uncharacterized protein</fullName>
    </submittedName>
</protein>
<dbReference type="EMBL" id="LVVM01003639">
    <property type="protein sequence ID" value="OJA14516.1"/>
    <property type="molecule type" value="Genomic_DNA"/>
</dbReference>
<evidence type="ECO:0000313" key="1">
    <source>
        <dbReference type="EMBL" id="OJA14516.1"/>
    </source>
</evidence>
<dbReference type="Proteomes" id="UP000183567">
    <property type="component" value="Unassembled WGS sequence"/>
</dbReference>
<dbReference type="STRING" id="180088.A0A1J8QS39"/>
<accession>A0A1J8QS39</accession>
<sequence length="115" mass="13020">MGHDVALSHLLAISDTLSPDEHARISLLETMIGQCMVRSKDLGNNHWPDVGQMIWDIEIAFDHTQLTDKECMTACSMANLAFIPQIFDDICKHCYLHYNASRRREVLTGLHIAPD</sequence>
<proteinExistence type="predicted"/>
<keyword evidence="2" id="KW-1185">Reference proteome</keyword>
<evidence type="ECO:0000313" key="2">
    <source>
        <dbReference type="Proteomes" id="UP000183567"/>
    </source>
</evidence>
<organism evidence="1 2">
    <name type="scientific">Rhizopogon vesiculosus</name>
    <dbReference type="NCBI Taxonomy" id="180088"/>
    <lineage>
        <taxon>Eukaryota</taxon>
        <taxon>Fungi</taxon>
        <taxon>Dikarya</taxon>
        <taxon>Basidiomycota</taxon>
        <taxon>Agaricomycotina</taxon>
        <taxon>Agaricomycetes</taxon>
        <taxon>Agaricomycetidae</taxon>
        <taxon>Boletales</taxon>
        <taxon>Suillineae</taxon>
        <taxon>Rhizopogonaceae</taxon>
        <taxon>Rhizopogon</taxon>
    </lineage>
</organism>